<dbReference type="InterPro" id="IPR016024">
    <property type="entry name" value="ARM-type_fold"/>
</dbReference>
<dbReference type="PANTHER" id="PTHR10957">
    <property type="entry name" value="RAP1 GTPASE-GDP DISSOCIATION STIMULATOR 1"/>
    <property type="match status" value="1"/>
</dbReference>
<dbReference type="GO" id="GO:0005085">
    <property type="term" value="F:guanyl-nucleotide exchange factor activity"/>
    <property type="evidence" value="ECO:0007669"/>
    <property type="project" value="InterPro"/>
</dbReference>
<keyword evidence="2" id="KW-1185">Reference proteome</keyword>
<sequence>MSSASKKAAASKLGDLLARLPLNQPEQWNDIETTARGLADELRVKDVQQQTFLGQSLLPQTLSSLLKGAFSGAQIPDPQAKAAIYELLRVGANLCMDHDENRGHLLEAGYLDTVVQILENYAQLIPPTPSAPLPLSIPDLKVVKTSIGLLLNASIGYDVVKARLTSLRAVMTILKLSMSLYPPGSWLTHAELSVDEGSSDPNAAILESWNLRSGLSSWTWRMISELRDTDEEASPQTRQLFGADALPYLVQPLKAFVPPYPETPSLFVGSPARHALVQQDYDLLEEACGLLESLCLDVDEVRLSLGRVLKSPDGSESGVVCLMDMLTFLDKGDYPPFWSAETQSERASMEKGFDMCKAAIVKAVVEVAGEQNELWDDSNPEKPGGEFVHTMVQWIRSHGGLKERHREDLIICATLSLGNLATGDPHSIALVKPPVALAPNLAQLLEPEIDIKVKHGIVGLLKHLAQAQSNRAVLGEAGIIQRLAACQIWGEKADIAERVQVSAIGIAKYMCNANVENVFALIAQPQDDSAGSALDQILALVRRSDSIAVKSEGTRVLVNVIKSLWSSESASDDSAKAQKRRVCMAGVANASCAASLAQLVGRSKKYPILINEGVVALSLLSTHANGGTLVLDALLNPLPSEVIRPSQSQPVSAIPTEGSPIAGSHTAFDMLLSVLRNPETMPAEVRSNVCALLGQLGRKNVVDESRAQDVARMKSSAKELLEGLVADPEENTQMVSASAKRALEAWA</sequence>
<proteinExistence type="predicted"/>
<gene>
    <name evidence="1" type="ORF">DAEQUDRAFT_727172</name>
</gene>
<name>A0A165Q4F7_9APHY</name>
<dbReference type="Proteomes" id="UP000076727">
    <property type="component" value="Unassembled WGS sequence"/>
</dbReference>
<evidence type="ECO:0008006" key="3">
    <source>
        <dbReference type="Google" id="ProtNLM"/>
    </source>
</evidence>
<dbReference type="SUPFAM" id="SSF48371">
    <property type="entry name" value="ARM repeat"/>
    <property type="match status" value="1"/>
</dbReference>
<reference evidence="1 2" key="1">
    <citation type="journal article" date="2016" name="Mol. Biol. Evol.">
        <title>Comparative Genomics of Early-Diverging Mushroom-Forming Fungi Provides Insights into the Origins of Lignocellulose Decay Capabilities.</title>
        <authorList>
            <person name="Nagy L.G."/>
            <person name="Riley R."/>
            <person name="Tritt A."/>
            <person name="Adam C."/>
            <person name="Daum C."/>
            <person name="Floudas D."/>
            <person name="Sun H."/>
            <person name="Yadav J.S."/>
            <person name="Pangilinan J."/>
            <person name="Larsson K.H."/>
            <person name="Matsuura K."/>
            <person name="Barry K."/>
            <person name="Labutti K."/>
            <person name="Kuo R."/>
            <person name="Ohm R.A."/>
            <person name="Bhattacharya S.S."/>
            <person name="Shirouzu T."/>
            <person name="Yoshinaga Y."/>
            <person name="Martin F.M."/>
            <person name="Grigoriev I.V."/>
            <person name="Hibbett D.S."/>
        </authorList>
    </citation>
    <scope>NUCLEOTIDE SEQUENCE [LARGE SCALE GENOMIC DNA]</scope>
    <source>
        <strain evidence="1 2">L-15889</strain>
    </source>
</reference>
<evidence type="ECO:0000313" key="2">
    <source>
        <dbReference type="Proteomes" id="UP000076727"/>
    </source>
</evidence>
<protein>
    <recommendedName>
        <fullName evidence="3">ARM repeat-containing protein</fullName>
    </recommendedName>
</protein>
<dbReference type="InterPro" id="IPR040144">
    <property type="entry name" value="RAP1GDS1"/>
</dbReference>
<dbReference type="EMBL" id="KV429061">
    <property type="protein sequence ID" value="KZT68996.1"/>
    <property type="molecule type" value="Genomic_DNA"/>
</dbReference>
<dbReference type="Gene3D" id="1.25.10.10">
    <property type="entry name" value="Leucine-rich Repeat Variant"/>
    <property type="match status" value="2"/>
</dbReference>
<organism evidence="1 2">
    <name type="scientific">Daedalea quercina L-15889</name>
    <dbReference type="NCBI Taxonomy" id="1314783"/>
    <lineage>
        <taxon>Eukaryota</taxon>
        <taxon>Fungi</taxon>
        <taxon>Dikarya</taxon>
        <taxon>Basidiomycota</taxon>
        <taxon>Agaricomycotina</taxon>
        <taxon>Agaricomycetes</taxon>
        <taxon>Polyporales</taxon>
        <taxon>Fomitopsis</taxon>
    </lineage>
</organism>
<evidence type="ECO:0000313" key="1">
    <source>
        <dbReference type="EMBL" id="KZT68996.1"/>
    </source>
</evidence>
<dbReference type="STRING" id="1314783.A0A165Q4F7"/>
<accession>A0A165Q4F7</accession>
<dbReference type="AlphaFoldDB" id="A0A165Q4F7"/>
<dbReference type="InterPro" id="IPR011989">
    <property type="entry name" value="ARM-like"/>
</dbReference>
<dbReference type="OrthoDB" id="26149at2759"/>